<reference evidence="2 3" key="1">
    <citation type="submission" date="2020-08" db="EMBL/GenBank/DDBJ databases">
        <title>Genomic Encyclopedia of Type Strains, Phase IV (KMG-IV): sequencing the most valuable type-strain genomes for metagenomic binning, comparative biology and taxonomic classification.</title>
        <authorList>
            <person name="Goeker M."/>
        </authorList>
    </citation>
    <scope>NUCLEOTIDE SEQUENCE [LARGE SCALE GENOMIC DNA]</scope>
    <source>
        <strain evidence="2 3">DSM 44197</strain>
    </source>
</reference>
<keyword evidence="2" id="KW-0413">Isomerase</keyword>
<dbReference type="EMBL" id="JACJIA010000013">
    <property type="protein sequence ID" value="MBA8955927.1"/>
    <property type="molecule type" value="Genomic_DNA"/>
</dbReference>
<protein>
    <submittedName>
        <fullName evidence="2">Mannose-6-phosphate isomerase-like protein (Cupin superfamily)</fullName>
    </submittedName>
</protein>
<dbReference type="InterPro" id="IPR014710">
    <property type="entry name" value="RmlC-like_jellyroll"/>
</dbReference>
<dbReference type="AlphaFoldDB" id="A0A7W3LX88"/>
<dbReference type="Gene3D" id="2.60.120.10">
    <property type="entry name" value="Jelly Rolls"/>
    <property type="match status" value="1"/>
</dbReference>
<evidence type="ECO:0000313" key="3">
    <source>
        <dbReference type="Proteomes" id="UP000572680"/>
    </source>
</evidence>
<dbReference type="InterPro" id="IPR011051">
    <property type="entry name" value="RmlC_Cupin_sf"/>
</dbReference>
<dbReference type="GO" id="GO:0016853">
    <property type="term" value="F:isomerase activity"/>
    <property type="evidence" value="ECO:0007669"/>
    <property type="project" value="UniProtKB-KW"/>
</dbReference>
<name>A0A7W3LX88_ACTNM</name>
<dbReference type="Pfam" id="PF07883">
    <property type="entry name" value="Cupin_2"/>
    <property type="match status" value="1"/>
</dbReference>
<dbReference type="Proteomes" id="UP000572680">
    <property type="component" value="Unassembled WGS sequence"/>
</dbReference>
<organism evidence="2 3">
    <name type="scientific">Actinomadura namibiensis</name>
    <dbReference type="NCBI Taxonomy" id="182080"/>
    <lineage>
        <taxon>Bacteria</taxon>
        <taxon>Bacillati</taxon>
        <taxon>Actinomycetota</taxon>
        <taxon>Actinomycetes</taxon>
        <taxon>Streptosporangiales</taxon>
        <taxon>Thermomonosporaceae</taxon>
        <taxon>Actinomadura</taxon>
    </lineage>
</organism>
<sequence length="126" mass="13820">MTVTPIDLFTQALYLREDRSVTAGERRMAGGAGGWHLAAFRLEGLADAHPDHWEVHPEAEEVVAVLRGSARLFLRPPEEGGAEEAATLAEGTAVIVPRGRWHRLEVDGPTDLMTVTLREGTRLEAR</sequence>
<evidence type="ECO:0000259" key="1">
    <source>
        <dbReference type="Pfam" id="PF07883"/>
    </source>
</evidence>
<gene>
    <name evidence="2" type="ORF">HNR61_007609</name>
</gene>
<dbReference type="InterPro" id="IPR013096">
    <property type="entry name" value="Cupin_2"/>
</dbReference>
<comment type="caution">
    <text evidence="2">The sequence shown here is derived from an EMBL/GenBank/DDBJ whole genome shotgun (WGS) entry which is preliminary data.</text>
</comment>
<proteinExistence type="predicted"/>
<feature type="domain" description="Cupin type-2" evidence="1">
    <location>
        <begin position="52"/>
        <end position="113"/>
    </location>
</feature>
<evidence type="ECO:0000313" key="2">
    <source>
        <dbReference type="EMBL" id="MBA8955927.1"/>
    </source>
</evidence>
<keyword evidence="3" id="KW-1185">Reference proteome</keyword>
<dbReference type="CDD" id="cd02208">
    <property type="entry name" value="cupin_RmlC-like"/>
    <property type="match status" value="1"/>
</dbReference>
<accession>A0A7W3LX88</accession>
<dbReference type="SUPFAM" id="SSF51182">
    <property type="entry name" value="RmlC-like cupins"/>
    <property type="match status" value="1"/>
</dbReference>
<dbReference type="RefSeq" id="WP_182847865.1">
    <property type="nucleotide sequence ID" value="NZ_BAAALP010000026.1"/>
</dbReference>